<evidence type="ECO:0000313" key="2">
    <source>
        <dbReference type="EMBL" id="PDS23663.1"/>
    </source>
</evidence>
<dbReference type="Proteomes" id="UP000220828">
    <property type="component" value="Unassembled WGS sequence"/>
</dbReference>
<name>A0A2H3KU55_9FLAO</name>
<dbReference type="EMBL" id="PCMW01000057">
    <property type="protein sequence ID" value="PDS23663.1"/>
    <property type="molecule type" value="Genomic_DNA"/>
</dbReference>
<dbReference type="PROSITE" id="PS51257">
    <property type="entry name" value="PROKAR_LIPOPROTEIN"/>
    <property type="match status" value="1"/>
</dbReference>
<comment type="caution">
    <text evidence="2">The sequence shown here is derived from an EMBL/GenBank/DDBJ whole genome shotgun (WGS) entry which is preliminary data.</text>
</comment>
<organism evidence="2 3">
    <name type="scientific">Flavobacterium branchiophilum</name>
    <dbReference type="NCBI Taxonomy" id="55197"/>
    <lineage>
        <taxon>Bacteria</taxon>
        <taxon>Pseudomonadati</taxon>
        <taxon>Bacteroidota</taxon>
        <taxon>Flavobacteriia</taxon>
        <taxon>Flavobacteriales</taxon>
        <taxon>Flavobacteriaceae</taxon>
        <taxon>Flavobacterium</taxon>
    </lineage>
</organism>
<evidence type="ECO:0000256" key="1">
    <source>
        <dbReference type="SAM" id="SignalP"/>
    </source>
</evidence>
<protein>
    <recommendedName>
        <fullName evidence="4">Lipoprotein</fullName>
    </recommendedName>
</protein>
<dbReference type="AlphaFoldDB" id="A0A2H3KU55"/>
<dbReference type="OrthoDB" id="1256275at2"/>
<dbReference type="RefSeq" id="WP_097554389.1">
    <property type="nucleotide sequence ID" value="NZ_PCMW01000057.1"/>
</dbReference>
<feature type="chain" id="PRO_5013574799" description="Lipoprotein" evidence="1">
    <location>
        <begin position="26"/>
        <end position="127"/>
    </location>
</feature>
<feature type="signal peptide" evidence="1">
    <location>
        <begin position="1"/>
        <end position="25"/>
    </location>
</feature>
<reference evidence="2 3" key="1">
    <citation type="submission" date="2017-09" db="EMBL/GenBank/DDBJ databases">
        <title>Whole genomes of Flavobacteriaceae.</title>
        <authorList>
            <person name="Stine C."/>
            <person name="Li C."/>
            <person name="Tadesse D."/>
        </authorList>
    </citation>
    <scope>NUCLEOTIDE SEQUENCE [LARGE SCALE GENOMIC DNA]</scope>
    <source>
        <strain evidence="2 3">ATCC 35036</strain>
    </source>
</reference>
<accession>A0A2H3KU55</accession>
<sequence length="127" mass="14423">MTKKFHILLIILTLGFFATPTLTYACGTKIAKTEKSCCKKEKNNKDNKKECCKKNKSNNNKEDKGCNGKCNSSNCSCPTVHFAFALPFYAEIKAKTYYTENQKTKLYYNENYLSDGFTSIWTPPNIG</sequence>
<evidence type="ECO:0000313" key="3">
    <source>
        <dbReference type="Proteomes" id="UP000220828"/>
    </source>
</evidence>
<gene>
    <name evidence="2" type="ORF">B0A77_10445</name>
</gene>
<proteinExistence type="predicted"/>
<evidence type="ECO:0008006" key="4">
    <source>
        <dbReference type="Google" id="ProtNLM"/>
    </source>
</evidence>
<keyword evidence="1" id="KW-0732">Signal</keyword>